<dbReference type="Proteomes" id="UP000189580">
    <property type="component" value="Chromosome b"/>
</dbReference>
<dbReference type="InterPro" id="IPR016181">
    <property type="entry name" value="Acyl_CoA_acyltransferase"/>
</dbReference>
<keyword evidence="3" id="KW-1185">Reference proteome</keyword>
<keyword evidence="2" id="KW-0808">Transferase</keyword>
<evidence type="ECO:0000313" key="3">
    <source>
        <dbReference type="Proteomes" id="UP000189580"/>
    </source>
</evidence>
<dbReference type="Pfam" id="PF00583">
    <property type="entry name" value="Acetyltransf_1"/>
    <property type="match status" value="1"/>
</dbReference>
<dbReference type="KEGG" id="slb:AWJ20_3126"/>
<sequence>MTNTFNIVEVRNSTDLEDTLKLFLKYVEYAGSLGINLAFQDISKELESMPGKYSPPTGELLLARDSTTGKPLACVGLRPLEGSYCEMKRLYVCEEARGLGLGTAMVKKIMEAGKSLGYKQIRLDTVPIMNDAVELYKKCGFETISAYYDTPLENTIFLGCQL</sequence>
<dbReference type="SUPFAM" id="SSF55729">
    <property type="entry name" value="Acyl-CoA N-acyltransferases (Nat)"/>
    <property type="match status" value="1"/>
</dbReference>
<evidence type="ECO:0000259" key="1">
    <source>
        <dbReference type="PROSITE" id="PS51186"/>
    </source>
</evidence>
<dbReference type="InterPro" id="IPR052777">
    <property type="entry name" value="Acetyltransferase_Enz"/>
</dbReference>
<reference evidence="2 3" key="1">
    <citation type="submission" date="2016-02" db="EMBL/GenBank/DDBJ databases">
        <title>Complete genome sequence and transcriptome regulation of the pentose utilising yeast Sugiyamaella lignohabitans.</title>
        <authorList>
            <person name="Bellasio M."/>
            <person name="Peymann A."/>
            <person name="Valli M."/>
            <person name="Sipitzky M."/>
            <person name="Graf A."/>
            <person name="Sauer M."/>
            <person name="Marx H."/>
            <person name="Mattanovich D."/>
        </authorList>
    </citation>
    <scope>NUCLEOTIDE SEQUENCE [LARGE SCALE GENOMIC DNA]</scope>
    <source>
        <strain evidence="2 3">CBS 10342</strain>
    </source>
</reference>
<dbReference type="EMBL" id="CP014503">
    <property type="protein sequence ID" value="ANB15498.1"/>
    <property type="molecule type" value="Genomic_DNA"/>
</dbReference>
<evidence type="ECO:0000313" key="2">
    <source>
        <dbReference type="EMBL" id="ANB15498.1"/>
    </source>
</evidence>
<organism evidence="2 3">
    <name type="scientific">Sugiyamaella lignohabitans</name>
    <dbReference type="NCBI Taxonomy" id="796027"/>
    <lineage>
        <taxon>Eukaryota</taxon>
        <taxon>Fungi</taxon>
        <taxon>Dikarya</taxon>
        <taxon>Ascomycota</taxon>
        <taxon>Saccharomycotina</taxon>
        <taxon>Dipodascomycetes</taxon>
        <taxon>Dipodascales</taxon>
        <taxon>Trichomonascaceae</taxon>
        <taxon>Sugiyamaella</taxon>
    </lineage>
</organism>
<dbReference type="Gene3D" id="3.40.630.30">
    <property type="match status" value="1"/>
</dbReference>
<dbReference type="AlphaFoldDB" id="A0A167FN18"/>
<dbReference type="OrthoDB" id="41532at2759"/>
<gene>
    <name evidence="2" type="ORF">AWJ20_3126</name>
</gene>
<dbReference type="PROSITE" id="PS51186">
    <property type="entry name" value="GNAT"/>
    <property type="match status" value="1"/>
</dbReference>
<feature type="domain" description="N-acetyltransferase" evidence="1">
    <location>
        <begin position="5"/>
        <end position="162"/>
    </location>
</feature>
<accession>A0A167FN18</accession>
<dbReference type="PANTHER" id="PTHR43305:SF1">
    <property type="entry name" value="FAMILY N-ACETYLTRANSFERASE, PUTATIVE (AFU_ORTHOLOGUE AFUA_2G01380)-RELATED"/>
    <property type="match status" value="1"/>
</dbReference>
<dbReference type="GeneID" id="30035114"/>
<dbReference type="GO" id="GO:0016747">
    <property type="term" value="F:acyltransferase activity, transferring groups other than amino-acyl groups"/>
    <property type="evidence" value="ECO:0007669"/>
    <property type="project" value="InterPro"/>
</dbReference>
<dbReference type="PANTHER" id="PTHR43305">
    <property type="entry name" value="FAMILY N-ACETYLTRANSFERASE, PUTATIVE (AFU_ORTHOLOGUE AFUA_2G01380)-RELATED"/>
    <property type="match status" value="1"/>
</dbReference>
<protein>
    <submittedName>
        <fullName evidence="2">N-acetyltransferase (Predicted)</fullName>
    </submittedName>
</protein>
<dbReference type="InterPro" id="IPR000182">
    <property type="entry name" value="GNAT_dom"/>
</dbReference>
<name>A0A167FN18_9ASCO</name>
<dbReference type="CDD" id="cd04301">
    <property type="entry name" value="NAT_SF"/>
    <property type="match status" value="1"/>
</dbReference>
<dbReference type="RefSeq" id="XP_018737975.1">
    <property type="nucleotide sequence ID" value="XM_018880125.1"/>
</dbReference>
<proteinExistence type="predicted"/>